<dbReference type="EMBL" id="JAAAMJ010000011">
    <property type="protein sequence ID" value="NDV87906.1"/>
    <property type="molecule type" value="Genomic_DNA"/>
</dbReference>
<reference evidence="2 3" key="1">
    <citation type="submission" date="2020-01" db="EMBL/GenBank/DDBJ databases">
        <title>Genomes of bacteria type strains.</title>
        <authorList>
            <person name="Chen J."/>
            <person name="Zhu S."/>
            <person name="Chen J."/>
        </authorList>
    </citation>
    <scope>NUCLEOTIDE SEQUENCE [LARGE SCALE GENOMIC DNA]</scope>
    <source>
        <strain evidence="2 3">KCTC 52919</strain>
    </source>
</reference>
<dbReference type="InterPro" id="IPR000073">
    <property type="entry name" value="AB_hydrolase_1"/>
</dbReference>
<proteinExistence type="predicted"/>
<feature type="domain" description="AB hydrolase-1" evidence="1">
    <location>
        <begin position="23"/>
        <end position="246"/>
    </location>
</feature>
<evidence type="ECO:0000313" key="2">
    <source>
        <dbReference type="EMBL" id="NDV87906.1"/>
    </source>
</evidence>
<evidence type="ECO:0000313" key="3">
    <source>
        <dbReference type="Proteomes" id="UP000476332"/>
    </source>
</evidence>
<dbReference type="GO" id="GO:0016787">
    <property type="term" value="F:hydrolase activity"/>
    <property type="evidence" value="ECO:0007669"/>
    <property type="project" value="UniProtKB-KW"/>
</dbReference>
<dbReference type="PANTHER" id="PTHR43433:SF10">
    <property type="entry name" value="AB HYDROLASE-1 DOMAIN-CONTAINING PROTEIN"/>
    <property type="match status" value="1"/>
</dbReference>
<protein>
    <submittedName>
        <fullName evidence="2">Alpha/beta fold hydrolase</fullName>
    </submittedName>
</protein>
<dbReference type="AlphaFoldDB" id="A0A6L9MJU9"/>
<organism evidence="2 3">
    <name type="scientific">Aurantimonas aggregata</name>
    <dbReference type="NCBI Taxonomy" id="2047720"/>
    <lineage>
        <taxon>Bacteria</taxon>
        <taxon>Pseudomonadati</taxon>
        <taxon>Pseudomonadota</taxon>
        <taxon>Alphaproteobacteria</taxon>
        <taxon>Hyphomicrobiales</taxon>
        <taxon>Aurantimonadaceae</taxon>
        <taxon>Aurantimonas</taxon>
    </lineage>
</organism>
<dbReference type="InterPro" id="IPR050471">
    <property type="entry name" value="AB_hydrolase"/>
</dbReference>
<name>A0A6L9MJU9_9HYPH</name>
<dbReference type="PANTHER" id="PTHR43433">
    <property type="entry name" value="HYDROLASE, ALPHA/BETA FOLD FAMILY PROTEIN"/>
    <property type="match status" value="1"/>
</dbReference>
<dbReference type="InterPro" id="IPR029058">
    <property type="entry name" value="AB_hydrolase_fold"/>
</dbReference>
<evidence type="ECO:0000259" key="1">
    <source>
        <dbReference type="Pfam" id="PF00561"/>
    </source>
</evidence>
<dbReference type="Proteomes" id="UP000476332">
    <property type="component" value="Unassembled WGS sequence"/>
</dbReference>
<dbReference type="Gene3D" id="3.40.50.1820">
    <property type="entry name" value="alpha/beta hydrolase"/>
    <property type="match status" value="1"/>
</dbReference>
<dbReference type="SUPFAM" id="SSF53474">
    <property type="entry name" value="alpha/beta-Hydrolases"/>
    <property type="match status" value="1"/>
</dbReference>
<comment type="caution">
    <text evidence="2">The sequence shown here is derived from an EMBL/GenBank/DDBJ whole genome shotgun (WGS) entry which is preliminary data.</text>
</comment>
<dbReference type="RefSeq" id="WP_163044735.1">
    <property type="nucleotide sequence ID" value="NZ_JAAAMJ010000011.1"/>
</dbReference>
<accession>A0A6L9MJU9</accession>
<dbReference type="Pfam" id="PF00561">
    <property type="entry name" value="Abhydrolase_1"/>
    <property type="match status" value="1"/>
</dbReference>
<keyword evidence="2" id="KW-0378">Hydrolase</keyword>
<keyword evidence="3" id="KW-1185">Reference proteome</keyword>
<dbReference type="PRINTS" id="PR00111">
    <property type="entry name" value="ABHYDROLASE"/>
</dbReference>
<sequence>MTAFDVSTADGATLAASRDGAGPAVVLVSGLGGTGGFWKPVVTGLAGAHEVFSFDQRGIGGSARGTAETTIDRLADDVLSLLDAAGIDSAVIVGHSTGGCIAQTLAAKAPDRVRKLCLSATWLRPSRYMTALFETRLRLLEGDPVAYAATATLISFAPAWLEENWSAYERAVANAPQGETQRKVVAERIAALLAFDGSASLPAITMPVSIIGAEDDMIVPAFLQRALAEALPAATTTMLPDGGHFFPVSRTRAFVAHLADWAGQQP</sequence>
<gene>
    <name evidence="2" type="ORF">GTW51_14465</name>
</gene>